<dbReference type="PANTHER" id="PTHR15184:SF71">
    <property type="entry name" value="ATP SYNTHASE SUBUNIT BETA, MITOCHONDRIAL"/>
    <property type="match status" value="1"/>
</dbReference>
<keyword evidence="9 14" id="KW-0406">Ion transport</keyword>
<evidence type="ECO:0000256" key="5">
    <source>
        <dbReference type="ARBA" id="ARBA00022741"/>
    </source>
</evidence>
<dbReference type="FunFam" id="3.40.50.300:FF:000004">
    <property type="entry name" value="ATP synthase subunit beta"/>
    <property type="match status" value="1"/>
</dbReference>
<dbReference type="RefSeq" id="WP_130599743.1">
    <property type="nucleotide sequence ID" value="NZ_CP036200.1"/>
</dbReference>
<evidence type="ECO:0000256" key="1">
    <source>
        <dbReference type="ARBA" id="ARBA00004170"/>
    </source>
</evidence>
<dbReference type="Proteomes" id="UP000291106">
    <property type="component" value="Chromosome"/>
</dbReference>
<dbReference type="Gene3D" id="3.40.50.300">
    <property type="entry name" value="P-loop containing nucleotide triphosphate hydrolases"/>
    <property type="match status" value="1"/>
</dbReference>
<evidence type="ECO:0000256" key="11">
    <source>
        <dbReference type="ARBA" id="ARBA00023196"/>
    </source>
</evidence>
<dbReference type="FunFam" id="1.10.1140.10:FF:000001">
    <property type="entry name" value="ATP synthase subunit beta"/>
    <property type="match status" value="1"/>
</dbReference>
<evidence type="ECO:0000256" key="8">
    <source>
        <dbReference type="ARBA" id="ARBA00022967"/>
    </source>
</evidence>
<keyword evidence="5 14" id="KW-0547">Nucleotide-binding</keyword>
<dbReference type="OrthoDB" id="9801639at2"/>
<dbReference type="Pfam" id="PF22919">
    <property type="entry name" value="ATP-synt_VA_C"/>
    <property type="match status" value="1"/>
</dbReference>
<evidence type="ECO:0000256" key="14">
    <source>
        <dbReference type="HAMAP-Rule" id="MF_01347"/>
    </source>
</evidence>
<dbReference type="SUPFAM" id="SSF47917">
    <property type="entry name" value="C-terminal domain of alpha and beta subunits of F1 ATP synthase"/>
    <property type="match status" value="1"/>
</dbReference>
<keyword evidence="2 14" id="KW-0813">Transport</keyword>
<evidence type="ECO:0000256" key="2">
    <source>
        <dbReference type="ARBA" id="ARBA00022448"/>
    </source>
</evidence>
<comment type="subcellular location">
    <subcellularLocation>
        <location evidence="14">Cell membrane</location>
        <topology evidence="14">Peripheral membrane protein</topology>
    </subcellularLocation>
    <subcellularLocation>
        <location evidence="1">Membrane</location>
        <topology evidence="1">Peripheral membrane protein</topology>
    </subcellularLocation>
</comment>
<protein>
    <recommendedName>
        <fullName evidence="14">ATP synthase subunit beta</fullName>
        <ecNumber evidence="14">7.1.2.2</ecNumber>
    </recommendedName>
    <alternativeName>
        <fullName evidence="14">ATP synthase F1 sector subunit beta</fullName>
    </alternativeName>
    <alternativeName>
        <fullName evidence="14">F-ATPase subunit beta</fullName>
    </alternativeName>
</protein>
<evidence type="ECO:0000256" key="10">
    <source>
        <dbReference type="ARBA" id="ARBA00023136"/>
    </source>
</evidence>
<comment type="function">
    <text evidence="14">Produces ATP from ADP in the presence of a proton gradient across the membrane. The catalytic sites are hosted primarily by the beta subunits.</text>
</comment>
<dbReference type="EMBL" id="CP036200">
    <property type="protein sequence ID" value="QBF83028.1"/>
    <property type="molecule type" value="Genomic_DNA"/>
</dbReference>
<feature type="binding site" evidence="14">
    <location>
        <begin position="152"/>
        <end position="159"/>
    </location>
    <ligand>
        <name>ATP</name>
        <dbReference type="ChEBI" id="CHEBI:30616"/>
    </ligand>
</feature>
<dbReference type="SMART" id="SM00382">
    <property type="entry name" value="AAA"/>
    <property type="match status" value="1"/>
</dbReference>
<dbReference type="InterPro" id="IPR004100">
    <property type="entry name" value="ATPase_F1/V1/A1_a/bsu_N"/>
</dbReference>
<dbReference type="InterPro" id="IPR000194">
    <property type="entry name" value="ATPase_F1/V1/A1_a/bsu_nucl-bd"/>
</dbReference>
<evidence type="ECO:0000256" key="3">
    <source>
        <dbReference type="ARBA" id="ARBA00022475"/>
    </source>
</evidence>
<dbReference type="Gene3D" id="1.10.1140.10">
    <property type="entry name" value="Bovine Mitochondrial F1-atpase, Atp Synthase Beta Chain, Chain D, domain 3"/>
    <property type="match status" value="1"/>
</dbReference>
<keyword evidence="3 14" id="KW-1003">Cell membrane</keyword>
<keyword evidence="12 14" id="KW-0066">ATP synthesis</keyword>
<evidence type="ECO:0000256" key="6">
    <source>
        <dbReference type="ARBA" id="ARBA00022781"/>
    </source>
</evidence>
<feature type="domain" description="AAA+ ATPase" evidence="15">
    <location>
        <begin position="144"/>
        <end position="329"/>
    </location>
</feature>
<dbReference type="GO" id="GO:0005524">
    <property type="term" value="F:ATP binding"/>
    <property type="evidence" value="ECO:0007669"/>
    <property type="project" value="UniProtKB-UniRule"/>
</dbReference>
<dbReference type="NCBIfam" id="TIGR01039">
    <property type="entry name" value="atpD"/>
    <property type="match status" value="1"/>
</dbReference>
<dbReference type="InterPro" id="IPR055190">
    <property type="entry name" value="ATP-synt_VA_C"/>
</dbReference>
<dbReference type="Gene3D" id="2.40.10.170">
    <property type="match status" value="1"/>
</dbReference>
<keyword evidence="10 14" id="KW-0472">Membrane</keyword>
<dbReference type="InterPro" id="IPR003593">
    <property type="entry name" value="AAA+_ATPase"/>
</dbReference>
<evidence type="ECO:0000259" key="15">
    <source>
        <dbReference type="SMART" id="SM00382"/>
    </source>
</evidence>
<keyword evidence="11 14" id="KW-0139">CF(1)</keyword>
<evidence type="ECO:0000256" key="7">
    <source>
        <dbReference type="ARBA" id="ARBA00022840"/>
    </source>
</evidence>
<dbReference type="SUPFAM" id="SSF50615">
    <property type="entry name" value="N-terminal domain of alpha and beta subunits of F1 ATP synthase"/>
    <property type="match status" value="1"/>
</dbReference>
<dbReference type="InterPro" id="IPR036121">
    <property type="entry name" value="ATPase_F1/V1/A1_a/bsu_N_sf"/>
</dbReference>
<organism evidence="16 17">
    <name type="scientific">Shewanella maritima</name>
    <dbReference type="NCBI Taxonomy" id="2520507"/>
    <lineage>
        <taxon>Bacteria</taxon>
        <taxon>Pseudomonadati</taxon>
        <taxon>Pseudomonadota</taxon>
        <taxon>Gammaproteobacteria</taxon>
        <taxon>Alteromonadales</taxon>
        <taxon>Shewanellaceae</taxon>
        <taxon>Shewanella</taxon>
    </lineage>
</organism>
<dbReference type="CDD" id="cd01133">
    <property type="entry name" value="F1-ATPase_beta_CD"/>
    <property type="match status" value="1"/>
</dbReference>
<dbReference type="GO" id="GO:0005886">
    <property type="term" value="C:plasma membrane"/>
    <property type="evidence" value="ECO:0007669"/>
    <property type="project" value="UniProtKB-SubCell"/>
</dbReference>
<reference evidence="16 17" key="1">
    <citation type="submission" date="2019-02" db="EMBL/GenBank/DDBJ databases">
        <title>Shewanella sp. D4-2 isolated from Dokdo Island.</title>
        <authorList>
            <person name="Baek K."/>
        </authorList>
    </citation>
    <scope>NUCLEOTIDE SEQUENCE [LARGE SCALE GENOMIC DNA]</scope>
    <source>
        <strain evidence="16 17">D4-2</strain>
    </source>
</reference>
<dbReference type="CDD" id="cd18110">
    <property type="entry name" value="ATP-synt_F1_beta_C"/>
    <property type="match status" value="1"/>
</dbReference>
<dbReference type="SUPFAM" id="SSF52540">
    <property type="entry name" value="P-loop containing nucleoside triphosphate hydrolases"/>
    <property type="match status" value="1"/>
</dbReference>
<dbReference type="FunFam" id="2.40.10.170:FF:000003">
    <property type="entry name" value="ATP synthase subunit beta"/>
    <property type="match status" value="1"/>
</dbReference>
<sequence length="462" mass="49963">MSTGTVVQVIGAVVDVEFPQDSVPQVYDALKITGEGACNGLVLEVQQQLGGGVVRTIAMGSSDGLRRGLEVENSGAPISVPVGEKTLGRIMNVLGQPIDEAGEIGEEERYEIHREAPSYEDQSNTTELLETGIKVIDLVCPFAKGGKVGLFGGAGVGKTVNMMELINNIAKAHSGLSVFAGVGERTREGNDFYYEMEDSGVLDKVAMVYGQMNEPPGNRLRVALTGLTMAEKFRDEGRDVLLFVDNIYRYTLAGTEVSALLGRMPSAVGYQPTLAEEMGVLQERITSTKTGSITSVQAVYVPADDLTDPSPATTFAHLDATVVLSRNIASLGIYPAVDPLDSTSRQLDPQVVGQEHYDVASGVQTVLQRYKELKDIIAILGMDELSDEDKTTVFRARKIEKYLSQPFFVAEVFTGSPGKYVSLKDTIRGFKGILEGEFDHLPEQAFYMVGSIDEVVEKANKK</sequence>
<keyword evidence="8 14" id="KW-1278">Translocase</keyword>
<dbReference type="Pfam" id="PF02874">
    <property type="entry name" value="ATP-synt_ab_N"/>
    <property type="match status" value="1"/>
</dbReference>
<dbReference type="AlphaFoldDB" id="A0A411PHQ1"/>
<dbReference type="InterPro" id="IPR024034">
    <property type="entry name" value="ATPase_F1/V1_b/a_C"/>
</dbReference>
<dbReference type="InterPro" id="IPR027417">
    <property type="entry name" value="P-loop_NTPase"/>
</dbReference>
<dbReference type="HAMAP" id="MF_01347">
    <property type="entry name" value="ATP_synth_beta_bact"/>
    <property type="match status" value="1"/>
</dbReference>
<keyword evidence="6 14" id="KW-0375">Hydrogen ion transport</keyword>
<dbReference type="PANTHER" id="PTHR15184">
    <property type="entry name" value="ATP SYNTHASE"/>
    <property type="match status" value="1"/>
</dbReference>
<evidence type="ECO:0000313" key="16">
    <source>
        <dbReference type="EMBL" id="QBF83028.1"/>
    </source>
</evidence>
<dbReference type="PROSITE" id="PS00152">
    <property type="entry name" value="ATPASE_ALPHA_BETA"/>
    <property type="match status" value="1"/>
</dbReference>
<evidence type="ECO:0000256" key="4">
    <source>
        <dbReference type="ARBA" id="ARBA00022519"/>
    </source>
</evidence>
<evidence type="ECO:0000313" key="17">
    <source>
        <dbReference type="Proteomes" id="UP000291106"/>
    </source>
</evidence>
<keyword evidence="7 14" id="KW-0067">ATP-binding</keyword>
<dbReference type="KEGG" id="smai:EXU30_10225"/>
<dbReference type="InterPro" id="IPR050053">
    <property type="entry name" value="ATPase_alpha/beta_chains"/>
</dbReference>
<comment type="catalytic activity">
    <reaction evidence="14">
        <text>ATP + H2O + 4 H(+)(in) = ADP + phosphate + 5 H(+)(out)</text>
        <dbReference type="Rhea" id="RHEA:57720"/>
        <dbReference type="ChEBI" id="CHEBI:15377"/>
        <dbReference type="ChEBI" id="CHEBI:15378"/>
        <dbReference type="ChEBI" id="CHEBI:30616"/>
        <dbReference type="ChEBI" id="CHEBI:43474"/>
        <dbReference type="ChEBI" id="CHEBI:456216"/>
        <dbReference type="EC" id="7.1.2.2"/>
    </reaction>
</comment>
<comment type="similarity">
    <text evidence="13">Belongs to the ATPase alpha/beta chains family. T3SS ATPase subfamily.</text>
</comment>
<keyword evidence="4" id="KW-0997">Cell inner membrane</keyword>
<dbReference type="InterPro" id="IPR005722">
    <property type="entry name" value="ATP_synth_F1_bsu"/>
</dbReference>
<dbReference type="GO" id="GO:0046933">
    <property type="term" value="F:proton-transporting ATP synthase activity, rotational mechanism"/>
    <property type="evidence" value="ECO:0007669"/>
    <property type="project" value="UniProtKB-UniRule"/>
</dbReference>
<keyword evidence="17" id="KW-1185">Reference proteome</keyword>
<evidence type="ECO:0000256" key="12">
    <source>
        <dbReference type="ARBA" id="ARBA00023310"/>
    </source>
</evidence>
<gene>
    <name evidence="14 16" type="primary">atpD</name>
    <name evidence="16" type="ORF">EXU30_10225</name>
</gene>
<proteinExistence type="inferred from homology"/>
<accession>A0A411PHQ1</accession>
<dbReference type="EC" id="7.1.2.2" evidence="14"/>
<evidence type="ECO:0000256" key="9">
    <source>
        <dbReference type="ARBA" id="ARBA00023065"/>
    </source>
</evidence>
<dbReference type="Pfam" id="PF00006">
    <property type="entry name" value="ATP-synt_ab"/>
    <property type="match status" value="1"/>
</dbReference>
<evidence type="ECO:0000256" key="13">
    <source>
        <dbReference type="ARBA" id="ARBA00024342"/>
    </source>
</evidence>
<dbReference type="InterPro" id="IPR020003">
    <property type="entry name" value="ATPase_a/bsu_AS"/>
</dbReference>
<dbReference type="CDD" id="cd18115">
    <property type="entry name" value="ATP-synt_F1_beta_N"/>
    <property type="match status" value="1"/>
</dbReference>
<dbReference type="GO" id="GO:0045259">
    <property type="term" value="C:proton-transporting ATP synthase complex"/>
    <property type="evidence" value="ECO:0007669"/>
    <property type="project" value="UniProtKB-KW"/>
</dbReference>
<name>A0A411PHQ1_9GAMM</name>